<dbReference type="InParanoid" id="A0A7M7G2T1"/>
<name>A0A7M7G2T1_NASVI</name>
<dbReference type="EnsemblMetazoa" id="XM_001601602">
    <property type="protein sequence ID" value="XP_001601652"/>
    <property type="gene ID" value="LOC100117399"/>
</dbReference>
<protein>
    <submittedName>
        <fullName evidence="2">Uncharacterized protein</fullName>
    </submittedName>
</protein>
<gene>
    <name evidence="2" type="primary">100117399</name>
</gene>
<dbReference type="OMA" id="ICNIHGR"/>
<dbReference type="AlphaFoldDB" id="A0A7M7G2T1"/>
<proteinExistence type="predicted"/>
<evidence type="ECO:0000313" key="2">
    <source>
        <dbReference type="EnsemblMetazoa" id="XP_001601652"/>
    </source>
</evidence>
<sequence>MFPKLLFITLFLIIVCGTLNISTLELKITDAKLDYLNGNYIDKNTYAAGLIDVNSTYARLPLFWEVLTSFPMDATLETRIVRYNSPQDKRGSSFNVKIEICNIHGRLYQYLPPFLIDLTKAGQCVQPGNYSFYDAGQLQFNKFLSSRDLDGAYRFNTINYIASPSTYIKKIEIASKPV</sequence>
<accession>A0A7M7G2T1</accession>
<feature type="signal peptide" evidence="1">
    <location>
        <begin position="1"/>
        <end position="18"/>
    </location>
</feature>
<evidence type="ECO:0000313" key="3">
    <source>
        <dbReference type="Proteomes" id="UP000002358"/>
    </source>
</evidence>
<dbReference type="KEGG" id="nvi:100117399"/>
<evidence type="ECO:0000256" key="1">
    <source>
        <dbReference type="SAM" id="SignalP"/>
    </source>
</evidence>
<organism evidence="2 3">
    <name type="scientific">Nasonia vitripennis</name>
    <name type="common">Parasitic wasp</name>
    <dbReference type="NCBI Taxonomy" id="7425"/>
    <lineage>
        <taxon>Eukaryota</taxon>
        <taxon>Metazoa</taxon>
        <taxon>Ecdysozoa</taxon>
        <taxon>Arthropoda</taxon>
        <taxon>Hexapoda</taxon>
        <taxon>Insecta</taxon>
        <taxon>Pterygota</taxon>
        <taxon>Neoptera</taxon>
        <taxon>Endopterygota</taxon>
        <taxon>Hymenoptera</taxon>
        <taxon>Apocrita</taxon>
        <taxon>Proctotrupomorpha</taxon>
        <taxon>Chalcidoidea</taxon>
        <taxon>Pteromalidae</taxon>
        <taxon>Pteromalinae</taxon>
        <taxon>Nasonia</taxon>
    </lineage>
</organism>
<keyword evidence="1" id="KW-0732">Signal</keyword>
<reference evidence="2" key="1">
    <citation type="submission" date="2021-01" db="UniProtKB">
        <authorList>
            <consortium name="EnsemblMetazoa"/>
        </authorList>
    </citation>
    <scope>IDENTIFICATION</scope>
</reference>
<dbReference type="Proteomes" id="UP000002358">
    <property type="component" value="Chromosome 4"/>
</dbReference>
<keyword evidence="3" id="KW-1185">Reference proteome</keyword>
<dbReference type="OrthoDB" id="10490287at2759"/>
<feature type="chain" id="PRO_5029891647" evidence="1">
    <location>
        <begin position="19"/>
        <end position="178"/>
    </location>
</feature>